<proteinExistence type="predicted"/>
<evidence type="ECO:0000313" key="2">
    <source>
        <dbReference type="EMBL" id="KAJ8866200.1"/>
    </source>
</evidence>
<evidence type="ECO:0000256" key="1">
    <source>
        <dbReference type="SAM" id="SignalP"/>
    </source>
</evidence>
<accession>A0ABQ9G126</accession>
<organism evidence="2 3">
    <name type="scientific">Dryococelus australis</name>
    <dbReference type="NCBI Taxonomy" id="614101"/>
    <lineage>
        <taxon>Eukaryota</taxon>
        <taxon>Metazoa</taxon>
        <taxon>Ecdysozoa</taxon>
        <taxon>Arthropoda</taxon>
        <taxon>Hexapoda</taxon>
        <taxon>Insecta</taxon>
        <taxon>Pterygota</taxon>
        <taxon>Neoptera</taxon>
        <taxon>Polyneoptera</taxon>
        <taxon>Phasmatodea</taxon>
        <taxon>Verophasmatodea</taxon>
        <taxon>Anareolatae</taxon>
        <taxon>Phasmatidae</taxon>
        <taxon>Eurycanthinae</taxon>
        <taxon>Dryococelus</taxon>
    </lineage>
</organism>
<sequence>MRSDQVLRMLFLCDSSVLIVSTVSMGQNWPGPDMTRLSNVSMRLNRRTERTGICLRRVFMACSKIALLDLNSESDSDDEQGVRYVVLLLRKGMWLSPYFTQRETFGEYQTLVKDLPEEQFTNYFRLSRKQTNWRIPICTKDKLAVCLSGWCRDILQPSDGLKLFFDAMYLATKELAPGLHKVMKRKLFSAVSNADDAMEDLRNCTPH</sequence>
<dbReference type="Proteomes" id="UP001159363">
    <property type="component" value="Chromosome 16"/>
</dbReference>
<keyword evidence="3" id="KW-1185">Reference proteome</keyword>
<protein>
    <submittedName>
        <fullName evidence="2">Uncharacterized protein</fullName>
    </submittedName>
</protein>
<reference evidence="2 3" key="1">
    <citation type="submission" date="2023-02" db="EMBL/GenBank/DDBJ databases">
        <title>LHISI_Scaffold_Assembly.</title>
        <authorList>
            <person name="Stuart O.P."/>
            <person name="Cleave R."/>
            <person name="Magrath M.J.L."/>
            <person name="Mikheyev A.S."/>
        </authorList>
    </citation>
    <scope>NUCLEOTIDE SEQUENCE [LARGE SCALE GENOMIC DNA]</scope>
    <source>
        <strain evidence="2">Daus_M_001</strain>
        <tissue evidence="2">Leg muscle</tissue>
    </source>
</reference>
<comment type="caution">
    <text evidence="2">The sequence shown here is derived from an EMBL/GenBank/DDBJ whole genome shotgun (WGS) entry which is preliminary data.</text>
</comment>
<dbReference type="EMBL" id="JARBHB010000017">
    <property type="protein sequence ID" value="KAJ8866200.1"/>
    <property type="molecule type" value="Genomic_DNA"/>
</dbReference>
<evidence type="ECO:0000313" key="3">
    <source>
        <dbReference type="Proteomes" id="UP001159363"/>
    </source>
</evidence>
<feature type="signal peptide" evidence="1">
    <location>
        <begin position="1"/>
        <end position="26"/>
    </location>
</feature>
<name>A0ABQ9G126_9NEOP</name>
<feature type="chain" id="PRO_5047284422" evidence="1">
    <location>
        <begin position="27"/>
        <end position="207"/>
    </location>
</feature>
<keyword evidence="1" id="KW-0732">Signal</keyword>
<gene>
    <name evidence="2" type="ORF">PR048_033724</name>
</gene>